<dbReference type="EMBL" id="DSPX01000153">
    <property type="protein sequence ID" value="HGG01958.1"/>
    <property type="molecule type" value="Genomic_DNA"/>
</dbReference>
<comment type="caution">
    <text evidence="1">The sequence shown here is derived from an EMBL/GenBank/DDBJ whole genome shotgun (WGS) entry which is preliminary data.</text>
</comment>
<dbReference type="InterPro" id="IPR014942">
    <property type="entry name" value="AbiEii"/>
</dbReference>
<keyword evidence="1" id="KW-0808">Transferase</keyword>
<gene>
    <name evidence="1" type="ORF">ENR15_15270</name>
</gene>
<protein>
    <submittedName>
        <fullName evidence="1">Nucleotidyl transferase AbiEii/AbiGii toxin family protein</fullName>
    </submittedName>
</protein>
<name>A0A7C3VN77_9CYAN</name>
<reference evidence="1" key="1">
    <citation type="journal article" date="2020" name="mSystems">
        <title>Genome- and Community-Level Interaction Insights into Carbon Utilization and Element Cycling Functions of Hydrothermarchaeota in Hydrothermal Sediment.</title>
        <authorList>
            <person name="Zhou Z."/>
            <person name="Liu Y."/>
            <person name="Xu W."/>
            <person name="Pan J."/>
            <person name="Luo Z.H."/>
            <person name="Li M."/>
        </authorList>
    </citation>
    <scope>NUCLEOTIDE SEQUENCE [LARGE SCALE GENOMIC DNA]</scope>
    <source>
        <strain evidence="1">SpSt-374</strain>
    </source>
</reference>
<evidence type="ECO:0000313" key="1">
    <source>
        <dbReference type="EMBL" id="HGG01958.1"/>
    </source>
</evidence>
<organism evidence="1">
    <name type="scientific">Planktothricoides sp. SpSt-374</name>
    <dbReference type="NCBI Taxonomy" id="2282167"/>
    <lineage>
        <taxon>Bacteria</taxon>
        <taxon>Bacillati</taxon>
        <taxon>Cyanobacteriota</taxon>
        <taxon>Cyanophyceae</taxon>
        <taxon>Oscillatoriophycideae</taxon>
        <taxon>Oscillatoriales</taxon>
        <taxon>Oscillatoriaceae</taxon>
        <taxon>Planktothricoides</taxon>
    </lineage>
</organism>
<dbReference type="AlphaFoldDB" id="A0A7C3VN77"/>
<dbReference type="GO" id="GO:0016740">
    <property type="term" value="F:transferase activity"/>
    <property type="evidence" value="ECO:0007669"/>
    <property type="project" value="UniProtKB-KW"/>
</dbReference>
<accession>A0A7C3VN77</accession>
<sequence length="303" mass="34520">MNSPRNLAASVRQRLLNLAKEQTEDFQAILTRYVLERLLYRLSQSPYRDRFILKGAILFSVWSNQPHRATRDIDLLGYGDNTIQNLQQIFQDICRLEVEEDGLEFQAETVKGTTIKEKQEYGGVRVNLTAIMEKARIPIQIDIGCGDAVTPAPVEEELPTLLKFPCPKLRIYPRETVIAEKFHAMVTLGIANSRMKDFYDIWFLAQNFPFSGVTLSQAIKATFDRRTTKLPARIPLALTLEFAEDAAKLAQWQAFLKKGKLTANPLNLSEVIAIIDKFLMPPNRALVLGESFNYMWLPGGNWQ</sequence>
<proteinExistence type="predicted"/>
<dbReference type="Pfam" id="PF08843">
    <property type="entry name" value="AbiEii"/>
    <property type="match status" value="1"/>
</dbReference>